<name>A0A4D7JTK9_9BACT</name>
<organism evidence="1 2">
    <name type="scientific">Mangrovivirga cuniculi</name>
    <dbReference type="NCBI Taxonomy" id="2715131"/>
    <lineage>
        <taxon>Bacteria</taxon>
        <taxon>Pseudomonadati</taxon>
        <taxon>Bacteroidota</taxon>
        <taxon>Cytophagia</taxon>
        <taxon>Cytophagales</taxon>
        <taxon>Mangrovivirgaceae</taxon>
        <taxon>Mangrovivirga</taxon>
    </lineage>
</organism>
<dbReference type="PROSITE" id="PS51257">
    <property type="entry name" value="PROKAR_LIPOPROTEIN"/>
    <property type="match status" value="1"/>
</dbReference>
<proteinExistence type="predicted"/>
<dbReference type="EMBL" id="CP028923">
    <property type="protein sequence ID" value="QCK15476.1"/>
    <property type="molecule type" value="Genomic_DNA"/>
</dbReference>
<accession>A0A4D7JTK9</accession>
<dbReference type="RefSeq" id="WP_137091073.1">
    <property type="nucleotide sequence ID" value="NZ_CP028923.1"/>
</dbReference>
<dbReference type="Proteomes" id="UP000298616">
    <property type="component" value="Chromosome"/>
</dbReference>
<dbReference type="AlphaFoldDB" id="A0A4D7JTK9"/>
<protein>
    <submittedName>
        <fullName evidence="1">Uncharacterized protein</fullName>
    </submittedName>
</protein>
<evidence type="ECO:0000313" key="2">
    <source>
        <dbReference type="Proteomes" id="UP000298616"/>
    </source>
</evidence>
<sequence length="133" mass="15694">MKKILILQFIFTILIGCVNKKTNANEDKNNNISKERLFYYPDDIRTKSTFNLARRYKSYEDSLINKKGYSSKKAEEIIQGFIDDGLILEPEITYFSDEGIETISLKYTEFKYYYKILNDSIGDKVNDSDYLQY</sequence>
<keyword evidence="2" id="KW-1185">Reference proteome</keyword>
<reference evidence="1 2" key="1">
    <citation type="submission" date="2018-04" db="EMBL/GenBank/DDBJ databases">
        <title>Complete genome uncultured novel isolate.</title>
        <authorList>
            <person name="Merlino G."/>
        </authorList>
    </citation>
    <scope>NUCLEOTIDE SEQUENCE [LARGE SCALE GENOMIC DNA]</scope>
    <source>
        <strain evidence="2">R1DC9</strain>
    </source>
</reference>
<evidence type="ECO:0000313" key="1">
    <source>
        <dbReference type="EMBL" id="QCK15476.1"/>
    </source>
</evidence>
<gene>
    <name evidence="1" type="ORF">DCC35_12340</name>
</gene>
<dbReference type="KEGG" id="fpf:DCC35_12340"/>